<gene>
    <name evidence="2" type="ORF">Q7A36_39195</name>
</gene>
<protein>
    <submittedName>
        <fullName evidence="2">Uncharacterized protein</fullName>
    </submittedName>
</protein>
<keyword evidence="3" id="KW-1185">Reference proteome</keyword>
<evidence type="ECO:0000313" key="2">
    <source>
        <dbReference type="EMBL" id="MDO9714376.1"/>
    </source>
</evidence>
<proteinExistence type="predicted"/>
<dbReference type="Proteomes" id="UP001243009">
    <property type="component" value="Unassembled WGS sequence"/>
</dbReference>
<comment type="caution">
    <text evidence="2">The sequence shown here is derived from an EMBL/GenBank/DDBJ whole genome shotgun (WGS) entry which is preliminary data.</text>
</comment>
<feature type="region of interest" description="Disordered" evidence="1">
    <location>
        <begin position="72"/>
        <end position="190"/>
    </location>
</feature>
<feature type="compositionally biased region" description="Low complexity" evidence="1">
    <location>
        <begin position="77"/>
        <end position="90"/>
    </location>
</feature>
<feature type="compositionally biased region" description="Basic residues" evidence="1">
    <location>
        <begin position="177"/>
        <end position="190"/>
    </location>
</feature>
<accession>A0ABT9EDT8</accession>
<name>A0ABT9EDT8_9PROT</name>
<reference evidence="2 3" key="1">
    <citation type="submission" date="2023-08" db="EMBL/GenBank/DDBJ databases">
        <title>The draft genome sequence of Paracraurococcus sp. LOR1-02.</title>
        <authorList>
            <person name="Kingkaew E."/>
            <person name="Tanasupawat S."/>
        </authorList>
    </citation>
    <scope>NUCLEOTIDE SEQUENCE [LARGE SCALE GENOMIC DNA]</scope>
    <source>
        <strain evidence="2 3">LOR1-02</strain>
    </source>
</reference>
<dbReference type="EMBL" id="JAUTWS010000233">
    <property type="protein sequence ID" value="MDO9714376.1"/>
    <property type="molecule type" value="Genomic_DNA"/>
</dbReference>
<sequence>MQLSPKDIAAAEACGVTFLPATPAQVQRLAMQRKVFYADGQPILATRGDGFYETVGTLQQVIEEGLQQQRDLAAWQDSAATSEASTAADEPPLPQPEPTLVEATPELVRAMEPSSRPKRPRRGRSAAPSTDLQLIEEKNEVSATLAGPTQHAAAPTQGVTPRPAQPGRRWMVAGAARRGRIDKHWSTRQR</sequence>
<organism evidence="2 3">
    <name type="scientific">Paracraurococcus lichenis</name>
    <dbReference type="NCBI Taxonomy" id="3064888"/>
    <lineage>
        <taxon>Bacteria</taxon>
        <taxon>Pseudomonadati</taxon>
        <taxon>Pseudomonadota</taxon>
        <taxon>Alphaproteobacteria</taxon>
        <taxon>Acetobacterales</taxon>
        <taxon>Roseomonadaceae</taxon>
        <taxon>Paracraurococcus</taxon>
    </lineage>
</organism>
<dbReference type="RefSeq" id="WP_305109210.1">
    <property type="nucleotide sequence ID" value="NZ_JAUTWS010000233.1"/>
</dbReference>
<evidence type="ECO:0000256" key="1">
    <source>
        <dbReference type="SAM" id="MobiDB-lite"/>
    </source>
</evidence>
<evidence type="ECO:0000313" key="3">
    <source>
        <dbReference type="Proteomes" id="UP001243009"/>
    </source>
</evidence>